<keyword evidence="1" id="KW-0808">Transferase</keyword>
<reference evidence="2" key="1">
    <citation type="submission" date="2016-07" db="EMBL/GenBank/DDBJ databases">
        <title>Nontailed viruses are major unrecognized killers of bacteria in the ocean.</title>
        <authorList>
            <person name="Kauffman K."/>
            <person name="Hussain F."/>
            <person name="Yang J."/>
            <person name="Arevalo P."/>
            <person name="Brown J."/>
            <person name="Cutler M."/>
            <person name="Kelly L."/>
            <person name="Polz M.F."/>
        </authorList>
    </citation>
    <scope>NUCLEOTIDE SEQUENCE [LARGE SCALE GENOMIC DNA]</scope>
    <source>
        <strain evidence="2">10N.261.46.F8</strain>
    </source>
</reference>
<dbReference type="Proteomes" id="UP000235406">
    <property type="component" value="Unassembled WGS sequence"/>
</dbReference>
<dbReference type="InterPro" id="IPR007710">
    <property type="entry name" value="Nucleoside_deoxyribTrfase"/>
</dbReference>
<dbReference type="RefSeq" id="WP_102434867.1">
    <property type="nucleotide sequence ID" value="NZ_CAWNVI010000101.1"/>
</dbReference>
<dbReference type="SMR" id="A0A2N7KAI6"/>
<dbReference type="SUPFAM" id="SSF52309">
    <property type="entry name" value="N-(deoxy)ribosyltransferase-like"/>
    <property type="match status" value="1"/>
</dbReference>
<evidence type="ECO:0000313" key="2">
    <source>
        <dbReference type="Proteomes" id="UP000235406"/>
    </source>
</evidence>
<name>A0A2N7KAI6_9VIBR</name>
<evidence type="ECO:0000313" key="1">
    <source>
        <dbReference type="EMBL" id="PMM71873.1"/>
    </source>
</evidence>
<gene>
    <name evidence="1" type="ORF">BCT49_03770</name>
</gene>
<dbReference type="AlphaFoldDB" id="A0A2N7KAI6"/>
<dbReference type="OrthoDB" id="9795789at2"/>
<dbReference type="PANTHER" id="PTHR15364:SF0">
    <property type="entry name" value="2'-DEOXYNUCLEOSIDE 5'-PHOSPHATE N-HYDROLASE 1"/>
    <property type="match status" value="1"/>
</dbReference>
<dbReference type="GO" id="GO:0070694">
    <property type="term" value="F:5-hydroxymethyl-dUMP N-hydrolase activity"/>
    <property type="evidence" value="ECO:0007669"/>
    <property type="project" value="TreeGrafter"/>
</dbReference>
<accession>A0A2N7KAI6</accession>
<dbReference type="InterPro" id="IPR051239">
    <property type="entry name" value="2'-dNMP_N-hydrolase"/>
</dbReference>
<comment type="caution">
    <text evidence="1">The sequence shown here is derived from an EMBL/GenBank/DDBJ whole genome shotgun (WGS) entry which is preliminary data.</text>
</comment>
<dbReference type="GO" id="GO:0016740">
    <property type="term" value="F:transferase activity"/>
    <property type="evidence" value="ECO:0007669"/>
    <property type="project" value="UniProtKB-KW"/>
</dbReference>
<protein>
    <submittedName>
        <fullName evidence="1">Nucleoside 2-deoxyribosyltransferase</fullName>
    </submittedName>
</protein>
<dbReference type="PANTHER" id="PTHR15364">
    <property type="entry name" value="2'-DEOXYNUCLEOSIDE 5'-PHOSPHATE N-HYDROLASE 1"/>
    <property type="match status" value="1"/>
</dbReference>
<organism evidence="1 2">
    <name type="scientific">Vibrio lentus</name>
    <dbReference type="NCBI Taxonomy" id="136468"/>
    <lineage>
        <taxon>Bacteria</taxon>
        <taxon>Pseudomonadati</taxon>
        <taxon>Pseudomonadota</taxon>
        <taxon>Gammaproteobacteria</taxon>
        <taxon>Vibrionales</taxon>
        <taxon>Vibrionaceae</taxon>
        <taxon>Vibrio</taxon>
    </lineage>
</organism>
<sequence>MKRIYLAGPEVFLSDAVSIGDQKKKICEAYGFEGIFPLDNILELNEPSPQQNGLKIGRANEELIESCDAVIANMTPFRGASCDVGTAYEMGFGKALGKIVLAYTNSSELFLKRNLDQLPNAKQVDNQTYVDGIGMTLENFGLIDNLMLDNAVSGSIELENVAVVYDQTDVYRNLRAFIRCLEQLKSDVKAA</sequence>
<dbReference type="Gene3D" id="3.40.50.450">
    <property type="match status" value="1"/>
</dbReference>
<proteinExistence type="predicted"/>
<dbReference type="EMBL" id="MCZK01000101">
    <property type="protein sequence ID" value="PMM71873.1"/>
    <property type="molecule type" value="Genomic_DNA"/>
</dbReference>
<dbReference type="Pfam" id="PF05014">
    <property type="entry name" value="Nuc_deoxyrib_tr"/>
    <property type="match status" value="1"/>
</dbReference>
<dbReference type="GO" id="GO:0009159">
    <property type="term" value="P:deoxyribonucleoside monophosphate catabolic process"/>
    <property type="evidence" value="ECO:0007669"/>
    <property type="project" value="TreeGrafter"/>
</dbReference>